<dbReference type="Gene3D" id="3.40.50.300">
    <property type="entry name" value="P-loop containing nucleotide triphosphate hydrolases"/>
    <property type="match status" value="1"/>
</dbReference>
<keyword evidence="2" id="KW-0067">ATP-binding</keyword>
<evidence type="ECO:0000256" key="2">
    <source>
        <dbReference type="ARBA" id="ARBA00022840"/>
    </source>
</evidence>
<dbReference type="InterPro" id="IPR041626">
    <property type="entry name" value="Prot_ATP_ID_OB_N"/>
</dbReference>
<evidence type="ECO:0000256" key="1">
    <source>
        <dbReference type="ARBA" id="ARBA00022741"/>
    </source>
</evidence>
<dbReference type="Gene3D" id="1.10.8.60">
    <property type="match status" value="1"/>
</dbReference>
<dbReference type="InterPro" id="IPR027417">
    <property type="entry name" value="P-loop_NTPase"/>
</dbReference>
<keyword evidence="1" id="KW-0547">Nucleotide-binding</keyword>
<dbReference type="PANTHER" id="PTHR23077:SF144">
    <property type="entry name" value="PROTEASOME-ASSOCIATED ATPASE"/>
    <property type="match status" value="1"/>
</dbReference>
<dbReference type="PANTHER" id="PTHR23077">
    <property type="entry name" value="AAA-FAMILY ATPASE"/>
    <property type="match status" value="1"/>
</dbReference>
<dbReference type="GO" id="GO:0016887">
    <property type="term" value="F:ATP hydrolysis activity"/>
    <property type="evidence" value="ECO:0007669"/>
    <property type="project" value="InterPro"/>
</dbReference>
<evidence type="ECO:0000313" key="5">
    <source>
        <dbReference type="EMBL" id="SVA66075.1"/>
    </source>
</evidence>
<evidence type="ECO:0000256" key="3">
    <source>
        <dbReference type="ARBA" id="ARBA00023054"/>
    </source>
</evidence>
<dbReference type="AlphaFoldDB" id="A0A381XMT9"/>
<dbReference type="EMBL" id="UINC01015746">
    <property type="protein sequence ID" value="SVA66075.1"/>
    <property type="molecule type" value="Genomic_DNA"/>
</dbReference>
<dbReference type="GO" id="GO:0005524">
    <property type="term" value="F:ATP binding"/>
    <property type="evidence" value="ECO:0007669"/>
    <property type="project" value="UniProtKB-KW"/>
</dbReference>
<dbReference type="InterPro" id="IPR012340">
    <property type="entry name" value="NA-bd_OB-fold"/>
</dbReference>
<dbReference type="FunFam" id="3.40.50.300:FF:001025">
    <property type="entry name" value="ATPase family, AAA domain-containing 2B"/>
    <property type="match status" value="1"/>
</dbReference>
<dbReference type="SMART" id="SM00382">
    <property type="entry name" value="AAA"/>
    <property type="match status" value="1"/>
</dbReference>
<dbReference type="SUPFAM" id="SSF52540">
    <property type="entry name" value="P-loop containing nucleoside triphosphate hydrolases"/>
    <property type="match status" value="1"/>
</dbReference>
<dbReference type="Gene3D" id="2.40.50.140">
    <property type="entry name" value="Nucleic acid-binding proteins"/>
    <property type="match status" value="1"/>
</dbReference>
<dbReference type="Pfam" id="PF17758">
    <property type="entry name" value="Prot_ATP_ID_OB_N"/>
    <property type="match status" value="1"/>
</dbReference>
<dbReference type="InterPro" id="IPR003593">
    <property type="entry name" value="AAA+_ATPase"/>
</dbReference>
<gene>
    <name evidence="5" type="ORF">METZ01_LOCUS118929</name>
</gene>
<reference evidence="5" key="1">
    <citation type="submission" date="2018-05" db="EMBL/GenBank/DDBJ databases">
        <authorList>
            <person name="Lanie J.A."/>
            <person name="Ng W.-L."/>
            <person name="Kazmierczak K.M."/>
            <person name="Andrzejewski T.M."/>
            <person name="Davidsen T.M."/>
            <person name="Wayne K.J."/>
            <person name="Tettelin H."/>
            <person name="Glass J.I."/>
            <person name="Rusch D."/>
            <person name="Podicherti R."/>
            <person name="Tsui H.-C.T."/>
            <person name="Winkler M.E."/>
        </authorList>
    </citation>
    <scope>NUCLEOTIDE SEQUENCE</scope>
</reference>
<dbReference type="InterPro" id="IPR050168">
    <property type="entry name" value="AAA_ATPase_domain"/>
</dbReference>
<proteinExistence type="predicted"/>
<keyword evidence="3" id="KW-0175">Coiled coil</keyword>
<accession>A0A381XMT9</accession>
<evidence type="ECO:0000259" key="4">
    <source>
        <dbReference type="SMART" id="SM00382"/>
    </source>
</evidence>
<sequence length="539" mass="60803">MGDQPHIIGLIDQILDETTDRPSLQEKIFDLRDALFQAQQISQEYALKIKNLEETVAKLKSPAHRIGTVLGLGEDGLYRLVVGGTEYQAAASPEIIEKETLQSGDQVALNEGFVAIAKLPKPEHGPIARITTQLAKGQWLVTGQTANSETIALNHPDMETESLRVGDEVILDPNQRVILARLPKRKSSVMVEDDLEQIDWSKVGGQSHVIEEVRKVIEYPILHKKILETMEYQLPKGFLFYGPPGCGKTLIGRAILSDIIRQLKDKESNQELEGRFIHVKGPEILNMWLGESERKVREIFKKARDYKEKGQVPFIFIDEAESVLGTRQAMRGNNISNTLVPMFCAEMDGIQSLRDAVVILATNRPDLIDPAILRPGRIDRKIKVGRPNREDCKAILKVYLKPNLPREHEDLDQMAQSFLDVLFKKSSQHEVLVLTLRSGKLKKLYWKDFISGAIIEGVVKRTKEKAIGRAIDGKELKIMSKDLTECLEAEFKDGNLLPAESNMEDWLQLLDLDPRHVVRVRRPNDSDQAASETLNRSII</sequence>
<dbReference type="InterPro" id="IPR003959">
    <property type="entry name" value="ATPase_AAA_core"/>
</dbReference>
<name>A0A381XMT9_9ZZZZ</name>
<dbReference type="Pfam" id="PF00004">
    <property type="entry name" value="AAA"/>
    <property type="match status" value="1"/>
</dbReference>
<organism evidence="5">
    <name type="scientific">marine metagenome</name>
    <dbReference type="NCBI Taxonomy" id="408172"/>
    <lineage>
        <taxon>unclassified sequences</taxon>
        <taxon>metagenomes</taxon>
        <taxon>ecological metagenomes</taxon>
    </lineage>
</organism>
<feature type="domain" description="AAA+ ATPase" evidence="4">
    <location>
        <begin position="234"/>
        <end position="388"/>
    </location>
</feature>
<protein>
    <recommendedName>
        <fullName evidence="4">AAA+ ATPase domain-containing protein</fullName>
    </recommendedName>
</protein>